<evidence type="ECO:0000256" key="4">
    <source>
        <dbReference type="ARBA" id="ARBA00022801"/>
    </source>
</evidence>
<sequence length="290" mass="32660">MQVIESNKCHDGYWKRFKHQSTACQSEMTFSVFFPKGYAADVSINQFSLHDSNLSYPTLFWLSGLTCTDQNFVQKAHVEKAANQWNMLIVAPDTSPRDAGLAGEEDDYDFGTGAGFYLDATKQPWSEHYNMHRYVSEELYQLITQTLPVATEQMGIFGHSMGGHGALTIALKHPDKFKSVSAFAPICQPTQCDWGKKAFAGYLDDIADATMYDACALIEQGKRVSALLVDQGTEDNFYPDQLRTESLVEHCDKFNIPATIRMQPGYDHSYFFIATFIEEHIAFHAQQLGV</sequence>
<keyword evidence="10" id="KW-1185">Reference proteome</keyword>
<dbReference type="InterPro" id="IPR014186">
    <property type="entry name" value="S-formylglutathione_hydrol"/>
</dbReference>
<dbReference type="SUPFAM" id="SSF53474">
    <property type="entry name" value="alpha/beta-Hydrolases"/>
    <property type="match status" value="1"/>
</dbReference>
<dbReference type="InterPro" id="IPR029058">
    <property type="entry name" value="AB_hydrolase_fold"/>
</dbReference>
<feature type="active site" description="Charge relay system" evidence="7">
    <location>
        <position position="268"/>
    </location>
</feature>
<dbReference type="EMBL" id="CP133548">
    <property type="protein sequence ID" value="WMS87460.1"/>
    <property type="molecule type" value="Genomic_DNA"/>
</dbReference>
<organism evidence="9 10">
    <name type="scientific">Pleionea litopenaei</name>
    <dbReference type="NCBI Taxonomy" id="3070815"/>
    <lineage>
        <taxon>Bacteria</taxon>
        <taxon>Pseudomonadati</taxon>
        <taxon>Pseudomonadota</taxon>
        <taxon>Gammaproteobacteria</taxon>
        <taxon>Oceanospirillales</taxon>
        <taxon>Pleioneaceae</taxon>
        <taxon>Pleionea</taxon>
    </lineage>
</organism>
<gene>
    <name evidence="9" type="primary">fghA</name>
    <name evidence="9" type="ORF">Q9312_00680</name>
</gene>
<keyword evidence="3 8" id="KW-0719">Serine esterase</keyword>
<evidence type="ECO:0000256" key="5">
    <source>
        <dbReference type="ARBA" id="ARBA00047590"/>
    </source>
</evidence>
<dbReference type="PANTHER" id="PTHR10061">
    <property type="entry name" value="S-FORMYLGLUTATHIONE HYDROLASE"/>
    <property type="match status" value="1"/>
</dbReference>
<dbReference type="Pfam" id="PF00756">
    <property type="entry name" value="Esterase"/>
    <property type="match status" value="1"/>
</dbReference>
<comment type="similarity">
    <text evidence="1 8">Belongs to the esterase D family.</text>
</comment>
<feature type="active site" description="Charge relay system" evidence="7">
    <location>
        <position position="160"/>
    </location>
</feature>
<dbReference type="Gene3D" id="3.40.50.1820">
    <property type="entry name" value="alpha/beta hydrolase"/>
    <property type="match status" value="1"/>
</dbReference>
<dbReference type="NCBIfam" id="TIGR02821">
    <property type="entry name" value="fghA_ester_D"/>
    <property type="match status" value="1"/>
</dbReference>
<dbReference type="EC" id="3.1.2.12" evidence="2 6"/>
<dbReference type="AlphaFoldDB" id="A0AA51X7U2"/>
<dbReference type="RefSeq" id="WP_309202603.1">
    <property type="nucleotide sequence ID" value="NZ_CP133548.1"/>
</dbReference>
<comment type="catalytic activity">
    <reaction evidence="5 8">
        <text>S-formylglutathione + H2O = formate + glutathione + H(+)</text>
        <dbReference type="Rhea" id="RHEA:14961"/>
        <dbReference type="ChEBI" id="CHEBI:15377"/>
        <dbReference type="ChEBI" id="CHEBI:15378"/>
        <dbReference type="ChEBI" id="CHEBI:15740"/>
        <dbReference type="ChEBI" id="CHEBI:57688"/>
        <dbReference type="ChEBI" id="CHEBI:57925"/>
        <dbReference type="EC" id="3.1.2.12"/>
    </reaction>
</comment>
<evidence type="ECO:0000313" key="10">
    <source>
        <dbReference type="Proteomes" id="UP001239782"/>
    </source>
</evidence>
<keyword evidence="4 8" id="KW-0378">Hydrolase</keyword>
<dbReference type="GO" id="GO:0046294">
    <property type="term" value="P:formaldehyde catabolic process"/>
    <property type="evidence" value="ECO:0007669"/>
    <property type="project" value="InterPro"/>
</dbReference>
<evidence type="ECO:0000256" key="6">
    <source>
        <dbReference type="NCBIfam" id="TIGR02821"/>
    </source>
</evidence>
<dbReference type="Proteomes" id="UP001239782">
    <property type="component" value="Chromosome"/>
</dbReference>
<dbReference type="FunFam" id="3.40.50.1820:FF:000002">
    <property type="entry name" value="S-formylglutathione hydrolase"/>
    <property type="match status" value="1"/>
</dbReference>
<dbReference type="PANTHER" id="PTHR10061:SF0">
    <property type="entry name" value="S-FORMYLGLUTATHIONE HYDROLASE"/>
    <property type="match status" value="1"/>
</dbReference>
<evidence type="ECO:0000256" key="8">
    <source>
        <dbReference type="RuleBase" id="RU363068"/>
    </source>
</evidence>
<reference evidence="9 10" key="1">
    <citation type="submission" date="2023-08" db="EMBL/GenBank/DDBJ databases">
        <title>Pleionea litopenaei sp. nov., isolated from stomach of juvenile Litopenaeus vannamei.</title>
        <authorList>
            <person name="Rho A.M."/>
            <person name="Hwang C.Y."/>
        </authorList>
    </citation>
    <scope>NUCLEOTIDE SEQUENCE [LARGE SCALE GENOMIC DNA]</scope>
    <source>
        <strain evidence="9 10">HL-JVS1</strain>
    </source>
</reference>
<feature type="active site" description="Charge relay system" evidence="7">
    <location>
        <position position="235"/>
    </location>
</feature>
<dbReference type="KEGG" id="plei:Q9312_00680"/>
<evidence type="ECO:0000256" key="2">
    <source>
        <dbReference type="ARBA" id="ARBA00012479"/>
    </source>
</evidence>
<dbReference type="InterPro" id="IPR000801">
    <property type="entry name" value="Esterase-like"/>
</dbReference>
<name>A0AA51X7U2_9GAMM</name>
<comment type="function">
    <text evidence="8">Serine hydrolase involved in the detoxification of formaldehyde.</text>
</comment>
<proteinExistence type="inferred from homology"/>
<protein>
    <recommendedName>
        <fullName evidence="2 6">S-formylglutathione hydrolase</fullName>
        <ecNumber evidence="2 6">3.1.2.12</ecNumber>
    </recommendedName>
</protein>
<evidence type="ECO:0000256" key="3">
    <source>
        <dbReference type="ARBA" id="ARBA00022487"/>
    </source>
</evidence>
<dbReference type="GO" id="GO:0005829">
    <property type="term" value="C:cytosol"/>
    <property type="evidence" value="ECO:0007669"/>
    <property type="project" value="TreeGrafter"/>
</dbReference>
<evidence type="ECO:0000256" key="1">
    <source>
        <dbReference type="ARBA" id="ARBA00005622"/>
    </source>
</evidence>
<dbReference type="GO" id="GO:0052689">
    <property type="term" value="F:carboxylic ester hydrolase activity"/>
    <property type="evidence" value="ECO:0007669"/>
    <property type="project" value="UniProtKB-KW"/>
</dbReference>
<dbReference type="GO" id="GO:0018738">
    <property type="term" value="F:S-formylglutathione hydrolase activity"/>
    <property type="evidence" value="ECO:0007669"/>
    <property type="project" value="UniProtKB-UniRule"/>
</dbReference>
<evidence type="ECO:0000256" key="7">
    <source>
        <dbReference type="PIRSR" id="PIRSR614186-1"/>
    </source>
</evidence>
<accession>A0AA51X7U2</accession>
<evidence type="ECO:0000313" key="9">
    <source>
        <dbReference type="EMBL" id="WMS87460.1"/>
    </source>
</evidence>